<proteinExistence type="predicted"/>
<dbReference type="AlphaFoldDB" id="A0A9Q1BQ99"/>
<evidence type="ECO:0000256" key="1">
    <source>
        <dbReference type="SAM" id="MobiDB-lite"/>
    </source>
</evidence>
<reference evidence="2" key="1">
    <citation type="submission" date="2021-10" db="EMBL/GenBank/DDBJ databases">
        <title>Tropical sea cucumber genome reveals ecological adaptation and Cuvierian tubules defense mechanism.</title>
        <authorList>
            <person name="Chen T."/>
        </authorList>
    </citation>
    <scope>NUCLEOTIDE SEQUENCE</scope>
    <source>
        <strain evidence="2">Nanhai2018</strain>
        <tissue evidence="2">Muscle</tissue>
    </source>
</reference>
<gene>
    <name evidence="2" type="ORF">HOLleu_27694</name>
</gene>
<organism evidence="2 3">
    <name type="scientific">Holothuria leucospilota</name>
    <name type="common">Black long sea cucumber</name>
    <name type="synonym">Mertensiothuria leucospilota</name>
    <dbReference type="NCBI Taxonomy" id="206669"/>
    <lineage>
        <taxon>Eukaryota</taxon>
        <taxon>Metazoa</taxon>
        <taxon>Echinodermata</taxon>
        <taxon>Eleutherozoa</taxon>
        <taxon>Echinozoa</taxon>
        <taxon>Holothuroidea</taxon>
        <taxon>Aspidochirotacea</taxon>
        <taxon>Aspidochirotida</taxon>
        <taxon>Holothuriidae</taxon>
        <taxon>Holothuria</taxon>
    </lineage>
</organism>
<name>A0A9Q1BQ99_HOLLE</name>
<feature type="region of interest" description="Disordered" evidence="1">
    <location>
        <begin position="76"/>
        <end position="95"/>
    </location>
</feature>
<protein>
    <submittedName>
        <fullName evidence="2">Uncharacterized protein</fullName>
    </submittedName>
</protein>
<dbReference type="Proteomes" id="UP001152320">
    <property type="component" value="Chromosome 13"/>
</dbReference>
<accession>A0A9Q1BQ99</accession>
<dbReference type="EMBL" id="JAIZAY010000013">
    <property type="protein sequence ID" value="KAJ8031083.1"/>
    <property type="molecule type" value="Genomic_DNA"/>
</dbReference>
<comment type="caution">
    <text evidence="2">The sequence shown here is derived from an EMBL/GenBank/DDBJ whole genome shotgun (WGS) entry which is preliminary data.</text>
</comment>
<keyword evidence="3" id="KW-1185">Reference proteome</keyword>
<evidence type="ECO:0000313" key="3">
    <source>
        <dbReference type="Proteomes" id="UP001152320"/>
    </source>
</evidence>
<sequence length="95" mass="10796">MLFLHQKINVQQKNEAEINRSTANSCLHFYSQQNNFFISLHNHFISLSLLGVCWWLCHRVCVMRNVQLSFGAATGHSFGKKGSKSSPASTQPLHH</sequence>
<evidence type="ECO:0000313" key="2">
    <source>
        <dbReference type="EMBL" id="KAJ8031083.1"/>
    </source>
</evidence>